<evidence type="ECO:0000256" key="1">
    <source>
        <dbReference type="SAM" id="Phobius"/>
    </source>
</evidence>
<evidence type="ECO:0000313" key="2">
    <source>
        <dbReference type="EMBL" id="HJA08506.1"/>
    </source>
</evidence>
<feature type="transmembrane region" description="Helical" evidence="1">
    <location>
        <begin position="12"/>
        <end position="32"/>
    </location>
</feature>
<feature type="transmembrane region" description="Helical" evidence="1">
    <location>
        <begin position="290"/>
        <end position="309"/>
    </location>
</feature>
<keyword evidence="1" id="KW-0472">Membrane</keyword>
<keyword evidence="1" id="KW-0812">Transmembrane</keyword>
<reference evidence="2" key="2">
    <citation type="submission" date="2021-04" db="EMBL/GenBank/DDBJ databases">
        <authorList>
            <person name="Gilroy R."/>
        </authorList>
    </citation>
    <scope>NUCLEOTIDE SEQUENCE</scope>
    <source>
        <strain evidence="2">CHK186-16707</strain>
    </source>
</reference>
<dbReference type="AlphaFoldDB" id="A0A9D2KL90"/>
<sequence>MLFLEKLKESLISVLPVMLLVLVLHLTVAPLGPAFPQFLVGGVLLILGLSIFLVGAEVGVLPVGQKTGSALTSRRNLPLMLVVGFLVGFFITVAEPDVWVLAAQVAGVDPGIRPMTLVSMIAVGVGLFVAVAMGRIILQVSLRLLLVVFYLLVFVCAALTEPAFVGIGFDAGGATTGPMTVPFIMALGVGVAAVRGGRAADDSFGFVGLASIGPVMAVLIMGMLFSGSGGQAADASASVTRTLLEHFLHLLPEVTREVVTALGPLVVLFILFQLFLLHMPPAGVGRMIRGLIYTFIGLICFFVGVKGGFMPAGTVLGGLLAAEFRCLLIPVGLLTGMVVVCAEPAVWVLTDQVEQVSGGHIRKRLMLGTLSLGVGVAVAIAMFRVSTGASIWWFLIPGYALALSLTLFCPQMFTAIAFDSGGVASGPMASTFILAFTLGASGALGGNPITDAFGVIAMIAMTPLIAIQVLGILFHRKEQAALKRVGRTREKPAASEAVEERS</sequence>
<feature type="transmembrane region" description="Helical" evidence="1">
    <location>
        <begin position="329"/>
        <end position="349"/>
    </location>
</feature>
<feature type="transmembrane region" description="Helical" evidence="1">
    <location>
        <begin position="38"/>
        <end position="64"/>
    </location>
</feature>
<organism evidence="2 3">
    <name type="scientific">Candidatus Mailhella merdigallinarum</name>
    <dbReference type="NCBI Taxonomy" id="2838658"/>
    <lineage>
        <taxon>Bacteria</taxon>
        <taxon>Pseudomonadati</taxon>
        <taxon>Thermodesulfobacteriota</taxon>
        <taxon>Desulfovibrionia</taxon>
        <taxon>Desulfovibrionales</taxon>
        <taxon>Desulfovibrionaceae</taxon>
        <taxon>Mailhella</taxon>
    </lineage>
</organism>
<feature type="transmembrane region" description="Helical" evidence="1">
    <location>
        <begin position="391"/>
        <end position="409"/>
    </location>
</feature>
<proteinExistence type="predicted"/>
<feature type="transmembrane region" description="Helical" evidence="1">
    <location>
        <begin position="365"/>
        <end position="385"/>
    </location>
</feature>
<feature type="transmembrane region" description="Helical" evidence="1">
    <location>
        <begin position="175"/>
        <end position="194"/>
    </location>
</feature>
<name>A0A9D2KL90_9BACT</name>
<dbReference type="EMBL" id="DXAN01000015">
    <property type="protein sequence ID" value="HJA08506.1"/>
    <property type="molecule type" value="Genomic_DNA"/>
</dbReference>
<dbReference type="Pfam" id="PF07556">
    <property type="entry name" value="DUF1538"/>
    <property type="match status" value="2"/>
</dbReference>
<evidence type="ECO:0000313" key="3">
    <source>
        <dbReference type="Proteomes" id="UP000824225"/>
    </source>
</evidence>
<comment type="caution">
    <text evidence="2">The sequence shown here is derived from an EMBL/GenBank/DDBJ whole genome shotgun (WGS) entry which is preliminary data.</text>
</comment>
<feature type="transmembrane region" description="Helical" evidence="1">
    <location>
        <begin position="144"/>
        <end position="169"/>
    </location>
</feature>
<dbReference type="InterPro" id="IPR011435">
    <property type="entry name" value="UmpAB"/>
</dbReference>
<accession>A0A9D2KL90</accession>
<feature type="transmembrane region" description="Helical" evidence="1">
    <location>
        <begin position="421"/>
        <end position="440"/>
    </location>
</feature>
<feature type="transmembrane region" description="Helical" evidence="1">
    <location>
        <begin position="76"/>
        <end position="94"/>
    </location>
</feature>
<dbReference type="Proteomes" id="UP000824225">
    <property type="component" value="Unassembled WGS sequence"/>
</dbReference>
<gene>
    <name evidence="2" type="ORF">H9962_04885</name>
</gene>
<keyword evidence="1" id="KW-1133">Transmembrane helix</keyword>
<feature type="transmembrane region" description="Helical" evidence="1">
    <location>
        <begin position="206"/>
        <end position="225"/>
    </location>
</feature>
<feature type="transmembrane region" description="Helical" evidence="1">
    <location>
        <begin position="452"/>
        <end position="474"/>
    </location>
</feature>
<feature type="transmembrane region" description="Helical" evidence="1">
    <location>
        <begin position="258"/>
        <end position="278"/>
    </location>
</feature>
<reference evidence="2" key="1">
    <citation type="journal article" date="2021" name="PeerJ">
        <title>Extensive microbial diversity within the chicken gut microbiome revealed by metagenomics and culture.</title>
        <authorList>
            <person name="Gilroy R."/>
            <person name="Ravi A."/>
            <person name="Getino M."/>
            <person name="Pursley I."/>
            <person name="Horton D.L."/>
            <person name="Alikhan N.F."/>
            <person name="Baker D."/>
            <person name="Gharbi K."/>
            <person name="Hall N."/>
            <person name="Watson M."/>
            <person name="Adriaenssens E.M."/>
            <person name="Foster-Nyarko E."/>
            <person name="Jarju S."/>
            <person name="Secka A."/>
            <person name="Antonio M."/>
            <person name="Oren A."/>
            <person name="Chaudhuri R.R."/>
            <person name="La Ragione R."/>
            <person name="Hildebrand F."/>
            <person name="Pallen M.J."/>
        </authorList>
    </citation>
    <scope>NUCLEOTIDE SEQUENCE</scope>
    <source>
        <strain evidence="2">CHK186-16707</strain>
    </source>
</reference>
<feature type="transmembrane region" description="Helical" evidence="1">
    <location>
        <begin position="114"/>
        <end position="132"/>
    </location>
</feature>
<protein>
    <submittedName>
        <fullName evidence="2">DUF1538 domain-containing protein</fullName>
    </submittedName>
</protein>